<dbReference type="RefSeq" id="WP_271176404.1">
    <property type="nucleotide sequence ID" value="NZ_BAAAJO010000003.1"/>
</dbReference>
<reference evidence="2" key="1">
    <citation type="journal article" date="2014" name="Int. J. Syst. Evol. Microbiol.">
        <title>Complete genome sequence of Corynebacterium casei LMG S-19264T (=DSM 44701T), isolated from a smear-ripened cheese.</title>
        <authorList>
            <consortium name="US DOE Joint Genome Institute (JGI-PGF)"/>
            <person name="Walter F."/>
            <person name="Albersmeier A."/>
            <person name="Kalinowski J."/>
            <person name="Ruckert C."/>
        </authorList>
    </citation>
    <scope>NUCLEOTIDE SEQUENCE</scope>
    <source>
        <strain evidence="2">VKM Ac-1401</strain>
    </source>
</reference>
<dbReference type="PRINTS" id="PR00598">
    <property type="entry name" value="HTHMARR"/>
</dbReference>
<dbReference type="InterPro" id="IPR039422">
    <property type="entry name" value="MarR/SlyA-like"/>
</dbReference>
<evidence type="ECO:0000313" key="2">
    <source>
        <dbReference type="EMBL" id="GLJ75725.1"/>
    </source>
</evidence>
<proteinExistence type="predicted"/>
<dbReference type="EMBL" id="BSEN01000005">
    <property type="protein sequence ID" value="GLJ75725.1"/>
    <property type="molecule type" value="Genomic_DNA"/>
</dbReference>
<sequence length="184" mass="21013">MTSDKDDARRISSSLLDPRVIDPRQELVRHDDVSEEELLQIIRVLTAIRTWREAEQKLSFESRSHMKLNDTDMKALRYIIASMNADVAVTAGALSEHLHISTASTTKLLDRLERAGHVERHAHPSDRRAVVISITEETHREVRRTMGVQHARRFEVARNLPPEEREVVIRFLNGLAESIAAPID</sequence>
<gene>
    <name evidence="2" type="ORF">GCM10017584_12990</name>
</gene>
<dbReference type="Proteomes" id="UP001142372">
    <property type="component" value="Unassembled WGS sequence"/>
</dbReference>
<name>A0A9W6H874_9MICO</name>
<dbReference type="SUPFAM" id="SSF46785">
    <property type="entry name" value="Winged helix' DNA-binding domain"/>
    <property type="match status" value="1"/>
</dbReference>
<reference evidence="2" key="2">
    <citation type="submission" date="2023-01" db="EMBL/GenBank/DDBJ databases">
        <authorList>
            <person name="Sun Q."/>
            <person name="Evtushenko L."/>
        </authorList>
    </citation>
    <scope>NUCLEOTIDE SEQUENCE</scope>
    <source>
        <strain evidence="2">VKM Ac-1401</strain>
    </source>
</reference>
<dbReference type="InterPro" id="IPR036390">
    <property type="entry name" value="WH_DNA-bd_sf"/>
</dbReference>
<dbReference type="PROSITE" id="PS50995">
    <property type="entry name" value="HTH_MARR_2"/>
    <property type="match status" value="1"/>
</dbReference>
<dbReference type="GO" id="GO:0003700">
    <property type="term" value="F:DNA-binding transcription factor activity"/>
    <property type="evidence" value="ECO:0007669"/>
    <property type="project" value="InterPro"/>
</dbReference>
<keyword evidence="3" id="KW-1185">Reference proteome</keyword>
<comment type="caution">
    <text evidence="2">The sequence shown here is derived from an EMBL/GenBank/DDBJ whole genome shotgun (WGS) entry which is preliminary data.</text>
</comment>
<dbReference type="InterPro" id="IPR036388">
    <property type="entry name" value="WH-like_DNA-bd_sf"/>
</dbReference>
<feature type="domain" description="HTH marR-type" evidence="1">
    <location>
        <begin position="35"/>
        <end position="177"/>
    </location>
</feature>
<dbReference type="AlphaFoldDB" id="A0A9W6H874"/>
<dbReference type="InterPro" id="IPR000835">
    <property type="entry name" value="HTH_MarR-typ"/>
</dbReference>
<dbReference type="PANTHER" id="PTHR33164">
    <property type="entry name" value="TRANSCRIPTIONAL REGULATOR, MARR FAMILY"/>
    <property type="match status" value="1"/>
</dbReference>
<protein>
    <submittedName>
        <fullName evidence="2">MarR family transcriptional regulator</fullName>
    </submittedName>
</protein>
<dbReference type="PANTHER" id="PTHR33164:SF57">
    <property type="entry name" value="MARR-FAMILY TRANSCRIPTIONAL REGULATOR"/>
    <property type="match status" value="1"/>
</dbReference>
<dbReference type="GO" id="GO:0006950">
    <property type="term" value="P:response to stress"/>
    <property type="evidence" value="ECO:0007669"/>
    <property type="project" value="TreeGrafter"/>
</dbReference>
<evidence type="ECO:0000259" key="1">
    <source>
        <dbReference type="PROSITE" id="PS50995"/>
    </source>
</evidence>
<dbReference type="Gene3D" id="1.10.10.10">
    <property type="entry name" value="Winged helix-like DNA-binding domain superfamily/Winged helix DNA-binding domain"/>
    <property type="match status" value="1"/>
</dbReference>
<organism evidence="2 3">
    <name type="scientific">Leifsonia poae</name>
    <dbReference type="NCBI Taxonomy" id="110933"/>
    <lineage>
        <taxon>Bacteria</taxon>
        <taxon>Bacillati</taxon>
        <taxon>Actinomycetota</taxon>
        <taxon>Actinomycetes</taxon>
        <taxon>Micrococcales</taxon>
        <taxon>Microbacteriaceae</taxon>
        <taxon>Leifsonia</taxon>
    </lineage>
</organism>
<evidence type="ECO:0000313" key="3">
    <source>
        <dbReference type="Proteomes" id="UP001142372"/>
    </source>
</evidence>
<dbReference type="SMART" id="SM00347">
    <property type="entry name" value="HTH_MARR"/>
    <property type="match status" value="1"/>
</dbReference>
<dbReference type="Pfam" id="PF01047">
    <property type="entry name" value="MarR"/>
    <property type="match status" value="1"/>
</dbReference>
<accession>A0A9W6H874</accession>